<reference evidence="3 4" key="1">
    <citation type="submission" date="2018-11" db="EMBL/GenBank/DDBJ databases">
        <title>Complete genome sequence of Nocardioides baekrokdamisoli strain KCTC 39748.</title>
        <authorList>
            <person name="Kang S.W."/>
            <person name="Lee K.C."/>
            <person name="Kim K.K."/>
            <person name="Kim J.S."/>
            <person name="Kim D.S."/>
            <person name="Ko S.H."/>
            <person name="Yang S.H."/>
            <person name="Shin Y.K."/>
            <person name="Lee J.S."/>
        </authorList>
    </citation>
    <scope>NUCLEOTIDE SEQUENCE [LARGE SCALE GENOMIC DNA]</scope>
    <source>
        <strain evidence="3 4">KCTC 39748</strain>
    </source>
</reference>
<dbReference type="PANTHER" id="PTHR30627">
    <property type="entry name" value="PEPTIDOGLYCAN D,D-TRANSPEPTIDASE"/>
    <property type="match status" value="1"/>
</dbReference>
<evidence type="ECO:0000259" key="2">
    <source>
        <dbReference type="Pfam" id="PF00905"/>
    </source>
</evidence>
<evidence type="ECO:0000256" key="1">
    <source>
        <dbReference type="SAM" id="SignalP"/>
    </source>
</evidence>
<gene>
    <name evidence="3" type="ORF">Back2_18930</name>
</gene>
<proteinExistence type="predicted"/>
<dbReference type="GO" id="GO:0071972">
    <property type="term" value="F:peptidoglycan L,D-transpeptidase activity"/>
    <property type="evidence" value="ECO:0007669"/>
    <property type="project" value="TreeGrafter"/>
</dbReference>
<feature type="chain" id="PRO_5038971353" description="Penicillin-binding protein transpeptidase domain-containing protein" evidence="1">
    <location>
        <begin position="18"/>
        <end position="500"/>
    </location>
</feature>
<dbReference type="InterPro" id="IPR001460">
    <property type="entry name" value="PCN-bd_Tpept"/>
</dbReference>
<dbReference type="RefSeq" id="WP_125568885.1">
    <property type="nucleotide sequence ID" value="NZ_AP019307.1"/>
</dbReference>
<evidence type="ECO:0000313" key="3">
    <source>
        <dbReference type="EMBL" id="BBH17606.1"/>
    </source>
</evidence>
<dbReference type="PANTHER" id="PTHR30627:SF24">
    <property type="entry name" value="PENICILLIN-BINDING PROTEIN 4B"/>
    <property type="match status" value="1"/>
</dbReference>
<feature type="domain" description="Penicillin-binding protein transpeptidase" evidence="2">
    <location>
        <begin position="218"/>
        <end position="465"/>
    </location>
</feature>
<feature type="signal peptide" evidence="1">
    <location>
        <begin position="1"/>
        <end position="17"/>
    </location>
</feature>
<dbReference type="AlphaFoldDB" id="A0A3G9IH19"/>
<keyword evidence="4" id="KW-1185">Reference proteome</keyword>
<dbReference type="Pfam" id="PF00905">
    <property type="entry name" value="Transpeptidase"/>
    <property type="match status" value="1"/>
</dbReference>
<name>A0A3G9IH19_9ACTN</name>
<dbReference type="GO" id="GO:0008658">
    <property type="term" value="F:penicillin binding"/>
    <property type="evidence" value="ECO:0007669"/>
    <property type="project" value="InterPro"/>
</dbReference>
<evidence type="ECO:0000313" key="4">
    <source>
        <dbReference type="Proteomes" id="UP000271573"/>
    </source>
</evidence>
<dbReference type="OrthoDB" id="5241017at2"/>
<dbReference type="EMBL" id="AP019307">
    <property type="protein sequence ID" value="BBH17606.1"/>
    <property type="molecule type" value="Genomic_DNA"/>
</dbReference>
<dbReference type="Proteomes" id="UP000271573">
    <property type="component" value="Chromosome"/>
</dbReference>
<dbReference type="GO" id="GO:0005886">
    <property type="term" value="C:plasma membrane"/>
    <property type="evidence" value="ECO:0007669"/>
    <property type="project" value="TreeGrafter"/>
</dbReference>
<dbReference type="KEGG" id="nbe:Back2_18930"/>
<dbReference type="InterPro" id="IPR012338">
    <property type="entry name" value="Beta-lactam/transpept-like"/>
</dbReference>
<accession>A0A3G9IH19</accession>
<dbReference type="PROSITE" id="PS51257">
    <property type="entry name" value="PROKAR_LIPOPROTEIN"/>
    <property type="match status" value="1"/>
</dbReference>
<dbReference type="InterPro" id="IPR050515">
    <property type="entry name" value="Beta-lactam/transpept"/>
</dbReference>
<organism evidence="3 4">
    <name type="scientific">Nocardioides baekrokdamisoli</name>
    <dbReference type="NCBI Taxonomy" id="1804624"/>
    <lineage>
        <taxon>Bacteria</taxon>
        <taxon>Bacillati</taxon>
        <taxon>Actinomycetota</taxon>
        <taxon>Actinomycetes</taxon>
        <taxon>Propionibacteriales</taxon>
        <taxon>Nocardioidaceae</taxon>
        <taxon>Nocardioides</taxon>
    </lineage>
</organism>
<dbReference type="SUPFAM" id="SSF56601">
    <property type="entry name" value="beta-lactamase/transpeptidase-like"/>
    <property type="match status" value="1"/>
</dbReference>
<keyword evidence="1" id="KW-0732">Signal</keyword>
<protein>
    <recommendedName>
        <fullName evidence="2">Penicillin-binding protein transpeptidase domain-containing protein</fullName>
    </recommendedName>
</protein>
<dbReference type="GO" id="GO:0071555">
    <property type="term" value="P:cell wall organization"/>
    <property type="evidence" value="ECO:0007669"/>
    <property type="project" value="TreeGrafter"/>
</dbReference>
<sequence length="500" mass="51576">MRRLLISAALVAPLALAGCGSGPQADYSAVQAFASGLAGGKVTVAGAGAAKEYQSILTAMGTKPTVTAGAVARGSATLHWSWSLPGGTWTYDTSVSVVDKGSNVWSPVWSPAAVIPGMSTGDKLAVTHPRGARGTILAADGRPAPVGSLAGVLSGIEKDQDDKLNGMPGTKVELTHAGHATELASYAPTNGSNLKITVRRDWQQIAEGILNQSGPPSAMVAIQVSTGKILVAANNNAAGGFPYATMARSPSGSTFKTVDALALIRHRHFTADSTVTCPLHFTVLGFQFKNDKWYPPSSLGNIPLKEAIAQSCNTAQVSQHAFVPYASLKDAARTLGLSQDYDLGFPAFLGQLPPPGNEFVKAEDMIGQGDVLVSPLTMATVIASIQAGHTVVPWMIDGIRPKVAAGVTPMSAHEAAELKTIFRQVVLDGTALGLSGMSGAPIIAKTGTAEFVRGGQVLTHTWLIAAQGDIAVCAYVDVGHTGAATSLPLVRQFLSAIGPQ</sequence>
<dbReference type="Gene3D" id="3.40.710.10">
    <property type="entry name" value="DD-peptidase/beta-lactamase superfamily"/>
    <property type="match status" value="1"/>
</dbReference>